<protein>
    <submittedName>
        <fullName evidence="2">DUF4355 domain-containing protein</fullName>
    </submittedName>
</protein>
<dbReference type="Pfam" id="PF14265">
    <property type="entry name" value="DUF4355"/>
    <property type="match status" value="1"/>
</dbReference>
<accession>A0ABU4G773</accession>
<feature type="compositionally biased region" description="Low complexity" evidence="1">
    <location>
        <begin position="1"/>
        <end position="13"/>
    </location>
</feature>
<dbReference type="EMBL" id="JAUBDI010000002">
    <property type="protein sequence ID" value="MDW0112163.1"/>
    <property type="molecule type" value="Genomic_DNA"/>
</dbReference>
<reference evidence="2 3" key="1">
    <citation type="submission" date="2023-06" db="EMBL/GenBank/DDBJ databases">
        <title>Sporosarcina sp. nov., isolated from Korean traditional fermented seafood 'Jeotgal'.</title>
        <authorList>
            <person name="Yang A.I."/>
            <person name="Shin N.-R."/>
        </authorList>
    </citation>
    <scope>NUCLEOTIDE SEQUENCE [LARGE SCALE GENOMIC DNA]</scope>
    <source>
        <strain evidence="2 3">KCTC13119</strain>
    </source>
</reference>
<dbReference type="InterPro" id="IPR025580">
    <property type="entry name" value="Gp46"/>
</dbReference>
<proteinExistence type="predicted"/>
<keyword evidence="3" id="KW-1185">Reference proteome</keyword>
<organism evidence="2 3">
    <name type="scientific">Sporosarcina saromensis</name>
    <dbReference type="NCBI Taxonomy" id="359365"/>
    <lineage>
        <taxon>Bacteria</taxon>
        <taxon>Bacillati</taxon>
        <taxon>Bacillota</taxon>
        <taxon>Bacilli</taxon>
        <taxon>Bacillales</taxon>
        <taxon>Caryophanaceae</taxon>
        <taxon>Sporosarcina</taxon>
    </lineage>
</organism>
<evidence type="ECO:0000313" key="3">
    <source>
        <dbReference type="Proteomes" id="UP001282284"/>
    </source>
</evidence>
<evidence type="ECO:0000313" key="2">
    <source>
        <dbReference type="EMBL" id="MDW0112163.1"/>
    </source>
</evidence>
<dbReference type="Proteomes" id="UP001282284">
    <property type="component" value="Unassembled WGS sequence"/>
</dbReference>
<gene>
    <name evidence="2" type="ORF">QT711_03130</name>
</gene>
<evidence type="ECO:0000256" key="1">
    <source>
        <dbReference type="SAM" id="MobiDB-lite"/>
    </source>
</evidence>
<name>A0ABU4G773_9BACL</name>
<feature type="region of interest" description="Disordered" evidence="1">
    <location>
        <begin position="65"/>
        <end position="87"/>
    </location>
</feature>
<sequence length="197" mass="22780">MTVENNEAVNETVEQTEEVKTFTQEEVDKLLQAETDRKTTKALETAKAKWEQEFEAKLQAEKSEAEKLAKMSEEERHKAELAKEREKFEEERKAFHRERLEAQTVKELSQSGLPVQFASYLMADDADSIKGNIDTFKTHWQKAIEDAVNERLKGSTPKSANVAGKTMTRQEFAKLNYHERVKLMEDNPDVVKQFLNK</sequence>
<feature type="region of interest" description="Disordered" evidence="1">
    <location>
        <begin position="1"/>
        <end position="20"/>
    </location>
</feature>
<comment type="caution">
    <text evidence="2">The sequence shown here is derived from an EMBL/GenBank/DDBJ whole genome shotgun (WGS) entry which is preliminary data.</text>
</comment>
<dbReference type="RefSeq" id="WP_317942057.1">
    <property type="nucleotide sequence ID" value="NZ_JAUBDI010000002.1"/>
</dbReference>